<dbReference type="EMBL" id="VLTM01000021">
    <property type="protein sequence ID" value="KAA0163637.1"/>
    <property type="molecule type" value="Genomic_DNA"/>
</dbReference>
<evidence type="ECO:0000256" key="5">
    <source>
        <dbReference type="ARBA" id="ARBA00035043"/>
    </source>
</evidence>
<dbReference type="GO" id="GO:0015035">
    <property type="term" value="F:protein-disulfide reductase activity"/>
    <property type="evidence" value="ECO:0007669"/>
    <property type="project" value="TreeGrafter"/>
</dbReference>
<feature type="domain" description="Thioredoxin" evidence="8">
    <location>
        <begin position="80"/>
        <end position="228"/>
    </location>
</feature>
<dbReference type="PROSITE" id="PS00636">
    <property type="entry name" value="DNAJ_1"/>
    <property type="match status" value="1"/>
</dbReference>
<dbReference type="CDD" id="cd02961">
    <property type="entry name" value="PDI_a_family"/>
    <property type="match status" value="1"/>
</dbReference>
<feature type="signal peptide" evidence="6">
    <location>
        <begin position="1"/>
        <end position="20"/>
    </location>
</feature>
<dbReference type="PRINTS" id="PR00625">
    <property type="entry name" value="JDOMAIN"/>
</dbReference>
<evidence type="ECO:0000256" key="6">
    <source>
        <dbReference type="SAM" id="SignalP"/>
    </source>
</evidence>
<dbReference type="GO" id="GO:0051787">
    <property type="term" value="F:misfolded protein binding"/>
    <property type="evidence" value="ECO:0007669"/>
    <property type="project" value="TreeGrafter"/>
</dbReference>
<evidence type="ECO:0000313" key="9">
    <source>
        <dbReference type="EMBL" id="KAA0163637.1"/>
    </source>
</evidence>
<dbReference type="Pfam" id="PF00085">
    <property type="entry name" value="Thioredoxin"/>
    <property type="match status" value="1"/>
</dbReference>
<name>A0A5A8DG86_CAFRO</name>
<dbReference type="GO" id="GO:0016671">
    <property type="term" value="F:oxidoreductase activity, acting on a sulfur group of donors, disulfide as acceptor"/>
    <property type="evidence" value="ECO:0007669"/>
    <property type="project" value="TreeGrafter"/>
</dbReference>
<evidence type="ECO:0000256" key="3">
    <source>
        <dbReference type="ARBA" id="ARBA00023006"/>
    </source>
</evidence>
<dbReference type="InterPro" id="IPR052460">
    <property type="entry name" value="ER_disulfide_reductase"/>
</dbReference>
<dbReference type="SUPFAM" id="SSF52833">
    <property type="entry name" value="Thioredoxin-like"/>
    <property type="match status" value="2"/>
</dbReference>
<dbReference type="SUPFAM" id="SSF46565">
    <property type="entry name" value="Chaperone J-domain"/>
    <property type="match status" value="1"/>
</dbReference>
<dbReference type="PROSITE" id="PS50076">
    <property type="entry name" value="DNAJ_2"/>
    <property type="match status" value="1"/>
</dbReference>
<evidence type="ECO:0000256" key="2">
    <source>
        <dbReference type="ARBA" id="ARBA00020921"/>
    </source>
</evidence>
<organism evidence="9 10">
    <name type="scientific">Cafeteria roenbergensis</name>
    <name type="common">Marine flagellate</name>
    <dbReference type="NCBI Taxonomy" id="33653"/>
    <lineage>
        <taxon>Eukaryota</taxon>
        <taxon>Sar</taxon>
        <taxon>Stramenopiles</taxon>
        <taxon>Bigyra</taxon>
        <taxon>Opalozoa</taxon>
        <taxon>Bicosoecida</taxon>
        <taxon>Cafeteriaceae</taxon>
        <taxon>Cafeteria</taxon>
    </lineage>
</organism>
<comment type="caution">
    <text evidence="9">The sequence shown here is derived from an EMBL/GenBank/DDBJ whole genome shotgun (WGS) entry which is preliminary data.</text>
</comment>
<dbReference type="PANTHER" id="PTHR44340:SF1">
    <property type="entry name" value="DNAJ HOMOLOG SUBFAMILY C MEMBER 10"/>
    <property type="match status" value="1"/>
</dbReference>
<dbReference type="SMART" id="SM00271">
    <property type="entry name" value="DnaJ"/>
    <property type="match status" value="1"/>
</dbReference>
<dbReference type="InterPro" id="IPR018253">
    <property type="entry name" value="DnaJ_domain_CS"/>
</dbReference>
<protein>
    <recommendedName>
        <fullName evidence="2">DnaJ homolog subfamily C member 16</fullName>
    </recommendedName>
    <alternativeName>
        <fullName evidence="5">Endoplasmic reticulum DNA J domain-containing protein 8</fullName>
    </alternativeName>
</protein>
<reference evidence="9 10" key="1">
    <citation type="submission" date="2019-07" db="EMBL/GenBank/DDBJ databases">
        <title>Genomes of Cafeteria roenbergensis.</title>
        <authorList>
            <person name="Fischer M.G."/>
            <person name="Hackl T."/>
            <person name="Roman M."/>
        </authorList>
    </citation>
    <scope>NUCLEOTIDE SEQUENCE [LARGE SCALE GENOMIC DNA]</scope>
    <source>
        <strain evidence="9 10">Cflag</strain>
    </source>
</reference>
<dbReference type="AlphaFoldDB" id="A0A5A8DG86"/>
<dbReference type="PROSITE" id="PS51352">
    <property type="entry name" value="THIOREDOXIN_2"/>
    <property type="match status" value="1"/>
</dbReference>
<comment type="subcellular location">
    <subcellularLocation>
        <location evidence="1">Endoplasmic reticulum membrane</location>
        <topology evidence="1">Single-pass type IV membrane protein</topology>
    </subcellularLocation>
</comment>
<evidence type="ECO:0000256" key="4">
    <source>
        <dbReference type="ARBA" id="ARBA00035002"/>
    </source>
</evidence>
<proteinExistence type="predicted"/>
<feature type="domain" description="J" evidence="7">
    <location>
        <begin position="28"/>
        <end position="95"/>
    </location>
</feature>
<dbReference type="InterPro" id="IPR001623">
    <property type="entry name" value="DnaJ_domain"/>
</dbReference>
<evidence type="ECO:0000259" key="7">
    <source>
        <dbReference type="PROSITE" id="PS50076"/>
    </source>
</evidence>
<evidence type="ECO:0000256" key="1">
    <source>
        <dbReference type="ARBA" id="ARBA00004163"/>
    </source>
</evidence>
<dbReference type="GO" id="GO:0006914">
    <property type="term" value="P:autophagy"/>
    <property type="evidence" value="ECO:0007669"/>
    <property type="project" value="UniProtKB-KW"/>
</dbReference>
<accession>A0A5A8DG86</accession>
<dbReference type="InterPro" id="IPR013766">
    <property type="entry name" value="Thioredoxin_domain"/>
</dbReference>
<dbReference type="Pfam" id="PF00226">
    <property type="entry name" value="DnaJ"/>
    <property type="match status" value="1"/>
</dbReference>
<dbReference type="CDD" id="cd06257">
    <property type="entry name" value="DnaJ"/>
    <property type="match status" value="1"/>
</dbReference>
<gene>
    <name evidence="9" type="ORF">FNF31_02798</name>
</gene>
<dbReference type="Gene3D" id="3.40.30.10">
    <property type="entry name" value="Glutaredoxin"/>
    <property type="match status" value="1"/>
</dbReference>
<dbReference type="GO" id="GO:0005789">
    <property type="term" value="C:endoplasmic reticulum membrane"/>
    <property type="evidence" value="ECO:0007669"/>
    <property type="project" value="UniProtKB-SubCell"/>
</dbReference>
<keyword evidence="3" id="KW-0072">Autophagy</keyword>
<dbReference type="InterPro" id="IPR036249">
    <property type="entry name" value="Thioredoxin-like_sf"/>
</dbReference>
<dbReference type="PANTHER" id="PTHR44340">
    <property type="entry name" value="DNAJ HOMOLOG SUBFAMILY C MEMBER 10"/>
    <property type="match status" value="1"/>
</dbReference>
<feature type="chain" id="PRO_5022854348" description="DnaJ homolog subfamily C member 16" evidence="6">
    <location>
        <begin position="21"/>
        <end position="353"/>
    </location>
</feature>
<keyword evidence="6" id="KW-0732">Signal</keyword>
<dbReference type="GO" id="GO:0036498">
    <property type="term" value="P:IRE1-mediated unfolded protein response"/>
    <property type="evidence" value="ECO:0007669"/>
    <property type="project" value="TreeGrafter"/>
</dbReference>
<dbReference type="InterPro" id="IPR036869">
    <property type="entry name" value="J_dom_sf"/>
</dbReference>
<dbReference type="Gene3D" id="1.10.287.110">
    <property type="entry name" value="DnaJ domain"/>
    <property type="match status" value="1"/>
</dbReference>
<evidence type="ECO:0000313" key="10">
    <source>
        <dbReference type="Proteomes" id="UP000325113"/>
    </source>
</evidence>
<dbReference type="GO" id="GO:0005788">
    <property type="term" value="C:endoplasmic reticulum lumen"/>
    <property type="evidence" value="ECO:0007669"/>
    <property type="project" value="TreeGrafter"/>
</dbReference>
<sequence length="353" mass="38337">MLTWLALAALALLASPRASALQLPPGFDPYEVLGLESGAGVQEVRKAFRRLSLELHPDKVDPSERQTAQERYTMVVLAYEVLGDDVQRQIFDSTGGQGFQDRHEWQRASSERGFDGSESLFSRGGAVHEWDEHDVASPSQDIRLVKFYAPWCIHCQELAPQLRRAALALDGQATVGGLNCEAFPGMCHAMRIHGYPTLRLLLPDGSTEEYHGPLQADDIASWVKGVAADPVQSLSWNQLSSRLSGGLGRPLVLDFAVAGCGHFCAEFRHRLRDAAASSGGLVDFARVDCDGLGAGICHRFRPNFFPFPCVLPIGAQSLDDMVPLVRPDLSQSPAAAALAAFMSGVDAVSQEQR</sequence>
<comment type="function">
    <text evidence="4">Plays an important role in regulating the size of autophagosomes during the formation process.</text>
</comment>
<evidence type="ECO:0000259" key="8">
    <source>
        <dbReference type="PROSITE" id="PS51352"/>
    </source>
</evidence>
<dbReference type="Proteomes" id="UP000325113">
    <property type="component" value="Unassembled WGS sequence"/>
</dbReference>